<keyword evidence="2" id="KW-1185">Reference proteome</keyword>
<evidence type="ECO:0008006" key="3">
    <source>
        <dbReference type="Google" id="ProtNLM"/>
    </source>
</evidence>
<accession>A0ABP8K4Z2</accession>
<protein>
    <recommendedName>
        <fullName evidence="3">DUF559 domain-containing protein</fullName>
    </recommendedName>
</protein>
<reference evidence="2" key="1">
    <citation type="journal article" date="2019" name="Int. J. Syst. Evol. Microbiol.">
        <title>The Global Catalogue of Microorganisms (GCM) 10K type strain sequencing project: providing services to taxonomists for standard genome sequencing and annotation.</title>
        <authorList>
            <consortium name="The Broad Institute Genomics Platform"/>
            <consortium name="The Broad Institute Genome Sequencing Center for Infectious Disease"/>
            <person name="Wu L."/>
            <person name="Ma J."/>
        </authorList>
    </citation>
    <scope>NUCLEOTIDE SEQUENCE [LARGE SCALE GENOMIC DNA]</scope>
    <source>
        <strain evidence="2">JCM 17738</strain>
    </source>
</reference>
<name>A0ABP8K4Z2_9MICO</name>
<dbReference type="RefSeq" id="WP_246197001.1">
    <property type="nucleotide sequence ID" value="NZ_BAABFX010000040.1"/>
</dbReference>
<evidence type="ECO:0000313" key="1">
    <source>
        <dbReference type="EMBL" id="GAA4400682.1"/>
    </source>
</evidence>
<gene>
    <name evidence="1" type="ORF">GCM10023153_28370</name>
</gene>
<dbReference type="Proteomes" id="UP001500390">
    <property type="component" value="Unassembled WGS sequence"/>
</dbReference>
<organism evidence="1 2">
    <name type="scientific">Ornithinibacter aureus</name>
    <dbReference type="NCBI Taxonomy" id="622664"/>
    <lineage>
        <taxon>Bacteria</taxon>
        <taxon>Bacillati</taxon>
        <taxon>Actinomycetota</taxon>
        <taxon>Actinomycetes</taxon>
        <taxon>Micrococcales</taxon>
        <taxon>Intrasporangiaceae</taxon>
        <taxon>Ornithinibacter</taxon>
    </lineage>
</organism>
<evidence type="ECO:0000313" key="2">
    <source>
        <dbReference type="Proteomes" id="UP001500390"/>
    </source>
</evidence>
<comment type="caution">
    <text evidence="1">The sequence shown here is derived from an EMBL/GenBank/DDBJ whole genome shotgun (WGS) entry which is preliminary data.</text>
</comment>
<dbReference type="EMBL" id="BAABFX010000040">
    <property type="protein sequence ID" value="GAA4400682.1"/>
    <property type="molecule type" value="Genomic_DNA"/>
</dbReference>
<sequence length="258" mass="28015">MQTVVVGNGEPTGRALLWRAVWETGAGSVLDGVSALVASGLTMYEPSVIDVSVPKANRSRQVEGVRRHRRRIMPASRRSGLPRVDVPLAAINGAAWAVSDRQAVLILCLVLQQRLTTPERLSAAWNECRTRMSPARQALLRVTLGDLCNGAHSLGELDFAGLCREYGLPEPSRQVVRALPSGRVYLDAAWEDVGLVVEVDGGHHALALHVVDDALRQNSVVLREERVLRVPVLGLRLVPDQFMAQVVEAHRLLSAAAA</sequence>
<proteinExistence type="predicted"/>